<name>A0ABU9P235_9ENTR</name>
<gene>
    <name evidence="2" type="ORF">AAFL32_09360</name>
</gene>
<keyword evidence="3" id="KW-1185">Reference proteome</keyword>
<proteinExistence type="predicted"/>
<feature type="region of interest" description="Disordered" evidence="1">
    <location>
        <begin position="21"/>
        <end position="50"/>
    </location>
</feature>
<dbReference type="EMBL" id="JBCGEM010000005">
    <property type="protein sequence ID" value="MEM0624088.1"/>
    <property type="molecule type" value="Genomic_DNA"/>
</dbReference>
<dbReference type="RefSeq" id="WP_134878588.1">
    <property type="nucleotide sequence ID" value="NZ_CABGKG010000002.1"/>
</dbReference>
<evidence type="ECO:0000256" key="1">
    <source>
        <dbReference type="SAM" id="MobiDB-lite"/>
    </source>
</evidence>
<comment type="caution">
    <text evidence="2">The sequence shown here is derived from an EMBL/GenBank/DDBJ whole genome shotgun (WGS) entry which is preliminary data.</text>
</comment>
<accession>A0ABU9P235</accession>
<reference evidence="2 3" key="1">
    <citation type="submission" date="2024-04" db="EMBL/GenBank/DDBJ databases">
        <title>Draft genome assemblies of urinary isolates.</title>
        <authorList>
            <person name="Appleberry H."/>
            <person name="Kula A."/>
            <person name="Wolfe A.J."/>
            <person name="Putonti C."/>
        </authorList>
    </citation>
    <scope>NUCLEOTIDE SEQUENCE [LARGE SCALE GENOMIC DNA]</scope>
    <source>
        <strain evidence="2 3">UMB12529</strain>
    </source>
</reference>
<organism evidence="2 3">
    <name type="scientific">Klebsiella grimontii</name>
    <dbReference type="NCBI Taxonomy" id="2058152"/>
    <lineage>
        <taxon>Bacteria</taxon>
        <taxon>Pseudomonadati</taxon>
        <taxon>Pseudomonadota</taxon>
        <taxon>Gammaproteobacteria</taxon>
        <taxon>Enterobacterales</taxon>
        <taxon>Enterobacteriaceae</taxon>
        <taxon>Klebsiella/Raoultella group</taxon>
        <taxon>Klebsiella</taxon>
    </lineage>
</organism>
<feature type="compositionally biased region" description="Basic and acidic residues" evidence="1">
    <location>
        <begin position="21"/>
        <end position="30"/>
    </location>
</feature>
<evidence type="ECO:0000313" key="3">
    <source>
        <dbReference type="Proteomes" id="UP001458070"/>
    </source>
</evidence>
<protein>
    <submittedName>
        <fullName evidence="2">Uncharacterized protein</fullName>
    </submittedName>
</protein>
<dbReference type="Proteomes" id="UP001458070">
    <property type="component" value="Unassembled WGS sequence"/>
</dbReference>
<sequence>MTGSLTRLALRLAGLRVHSVLRDGSPDRRASAASGEGARPGTSTRLLPGIASRPGYGLTAVCGTVARTGAPAPPPGKVPGLVPRRGFFPVALR</sequence>
<evidence type="ECO:0000313" key="2">
    <source>
        <dbReference type="EMBL" id="MEM0624088.1"/>
    </source>
</evidence>